<evidence type="ECO:0000313" key="3">
    <source>
        <dbReference type="Proteomes" id="UP000762676"/>
    </source>
</evidence>
<dbReference type="EMBL" id="BMAT01011759">
    <property type="protein sequence ID" value="GFR78644.1"/>
    <property type="molecule type" value="Genomic_DNA"/>
</dbReference>
<evidence type="ECO:0000256" key="1">
    <source>
        <dbReference type="SAM" id="MobiDB-lite"/>
    </source>
</evidence>
<keyword evidence="3" id="KW-1185">Reference proteome</keyword>
<feature type="region of interest" description="Disordered" evidence="1">
    <location>
        <begin position="1"/>
        <end position="23"/>
    </location>
</feature>
<name>A0AAV4FZF1_9GAST</name>
<dbReference type="Proteomes" id="UP000762676">
    <property type="component" value="Unassembled WGS sequence"/>
</dbReference>
<organism evidence="2 3">
    <name type="scientific">Elysia marginata</name>
    <dbReference type="NCBI Taxonomy" id="1093978"/>
    <lineage>
        <taxon>Eukaryota</taxon>
        <taxon>Metazoa</taxon>
        <taxon>Spiralia</taxon>
        <taxon>Lophotrochozoa</taxon>
        <taxon>Mollusca</taxon>
        <taxon>Gastropoda</taxon>
        <taxon>Heterobranchia</taxon>
        <taxon>Euthyneura</taxon>
        <taxon>Panpulmonata</taxon>
        <taxon>Sacoglossa</taxon>
        <taxon>Placobranchoidea</taxon>
        <taxon>Plakobranchidae</taxon>
        <taxon>Elysia</taxon>
    </lineage>
</organism>
<dbReference type="PANTHER" id="PTHR34239">
    <property type="entry name" value="APPLE DOMAIN-CONTAINING PROTEIN"/>
    <property type="match status" value="1"/>
</dbReference>
<gene>
    <name evidence="2" type="ORF">ElyMa_005855300</name>
</gene>
<proteinExistence type="predicted"/>
<sequence>MTLVDEDVSGCGENEDANETEDNEPYDMAYFDNVAGISTEKEYNVQPKFATGVEKILSEGLSKETVDNLYKKYQRPTNCTRLAVLPCNPEIFKHASTKAKTRDSSLQNTQKALIKGVCAITSAFDDLSKSPTDSDTAMTLLKEKVADGVALLSHASHSLDMFRRHSFKGDIKEEYNSLCTNTHPATGALFGPNVNDRIKEVNESLRVARTTRRY</sequence>
<comment type="caution">
    <text evidence="2">The sequence shown here is derived from an EMBL/GenBank/DDBJ whole genome shotgun (WGS) entry which is preliminary data.</text>
</comment>
<reference evidence="2 3" key="1">
    <citation type="journal article" date="2021" name="Elife">
        <title>Chloroplast acquisition without the gene transfer in kleptoplastic sea slugs, Plakobranchus ocellatus.</title>
        <authorList>
            <person name="Maeda T."/>
            <person name="Takahashi S."/>
            <person name="Yoshida T."/>
            <person name="Shimamura S."/>
            <person name="Takaki Y."/>
            <person name="Nagai Y."/>
            <person name="Toyoda A."/>
            <person name="Suzuki Y."/>
            <person name="Arimoto A."/>
            <person name="Ishii H."/>
            <person name="Satoh N."/>
            <person name="Nishiyama T."/>
            <person name="Hasebe M."/>
            <person name="Maruyama T."/>
            <person name="Minagawa J."/>
            <person name="Obokata J."/>
            <person name="Shigenobu S."/>
        </authorList>
    </citation>
    <scope>NUCLEOTIDE SEQUENCE [LARGE SCALE GENOMIC DNA]</scope>
</reference>
<protein>
    <submittedName>
        <fullName evidence="2">Uncharacterized protein</fullName>
    </submittedName>
</protein>
<dbReference type="AlphaFoldDB" id="A0AAV4FZF1"/>
<dbReference type="PANTHER" id="PTHR34239:SF2">
    <property type="entry name" value="TRANSPOSABLE ELEMENT P TRANSPOSASE_THAP9 CONSERVED DOMAIN-CONTAINING PROTEIN"/>
    <property type="match status" value="1"/>
</dbReference>
<evidence type="ECO:0000313" key="2">
    <source>
        <dbReference type="EMBL" id="GFR78644.1"/>
    </source>
</evidence>
<accession>A0AAV4FZF1</accession>